<reference evidence="1" key="1">
    <citation type="journal article" date="2014" name="Int. J. Syst. Evol. Microbiol.">
        <title>Complete genome sequence of Corynebacterium casei LMG S-19264T (=DSM 44701T), isolated from a smear-ripened cheese.</title>
        <authorList>
            <consortium name="US DOE Joint Genome Institute (JGI-PGF)"/>
            <person name="Walter F."/>
            <person name="Albersmeier A."/>
            <person name="Kalinowski J."/>
            <person name="Ruckert C."/>
        </authorList>
    </citation>
    <scope>NUCLEOTIDE SEQUENCE</scope>
    <source>
        <strain evidence="1">VKM B-2347</strain>
    </source>
</reference>
<evidence type="ECO:0000313" key="1">
    <source>
        <dbReference type="EMBL" id="GLK67195.1"/>
    </source>
</evidence>
<dbReference type="EMBL" id="BSFI01000004">
    <property type="protein sequence ID" value="GLK67195.1"/>
    <property type="molecule type" value="Genomic_DNA"/>
</dbReference>
<organism evidence="1 2">
    <name type="scientific">Hansschlegelia plantiphila</name>
    <dbReference type="NCBI Taxonomy" id="374655"/>
    <lineage>
        <taxon>Bacteria</taxon>
        <taxon>Pseudomonadati</taxon>
        <taxon>Pseudomonadota</taxon>
        <taxon>Alphaproteobacteria</taxon>
        <taxon>Hyphomicrobiales</taxon>
        <taxon>Methylopilaceae</taxon>
        <taxon>Hansschlegelia</taxon>
    </lineage>
</organism>
<dbReference type="AlphaFoldDB" id="A0A9W6MUY7"/>
<proteinExistence type="predicted"/>
<reference evidence="1" key="2">
    <citation type="submission" date="2023-01" db="EMBL/GenBank/DDBJ databases">
        <authorList>
            <person name="Sun Q."/>
            <person name="Evtushenko L."/>
        </authorList>
    </citation>
    <scope>NUCLEOTIDE SEQUENCE</scope>
    <source>
        <strain evidence="1">VKM B-2347</strain>
    </source>
</reference>
<keyword evidence="2" id="KW-1185">Reference proteome</keyword>
<comment type="caution">
    <text evidence="1">The sequence shown here is derived from an EMBL/GenBank/DDBJ whole genome shotgun (WGS) entry which is preliminary data.</text>
</comment>
<dbReference type="RefSeq" id="WP_271167451.1">
    <property type="nucleotide sequence ID" value="NZ_BSFI01000004.1"/>
</dbReference>
<gene>
    <name evidence="1" type="ORF">GCM10008179_08330</name>
</gene>
<protein>
    <submittedName>
        <fullName evidence="1">Uncharacterized protein</fullName>
    </submittedName>
</protein>
<name>A0A9W6MUY7_9HYPH</name>
<evidence type="ECO:0000313" key="2">
    <source>
        <dbReference type="Proteomes" id="UP001143372"/>
    </source>
</evidence>
<dbReference type="Proteomes" id="UP001143372">
    <property type="component" value="Unassembled WGS sequence"/>
</dbReference>
<sequence>MLGLIDVRGRWRRALLAWADGRADRTTLVDWVQGPSFYADLRSPAARPDFTGVAGLTDLTPAQVEWLGGQEGFAGRLGFDGAFFEWGRALDYQPPGPFLDAGSLRMEGV</sequence>
<accession>A0A9W6MUY7</accession>